<comment type="caution">
    <text evidence="1">The sequence shown here is derived from an EMBL/GenBank/DDBJ whole genome shotgun (WGS) entry which is preliminary data.</text>
</comment>
<protein>
    <submittedName>
        <fullName evidence="1">Uncharacterized protein</fullName>
    </submittedName>
</protein>
<reference evidence="1" key="1">
    <citation type="submission" date="2023-05" db="EMBL/GenBank/DDBJ databases">
        <title>Nepenthes gracilis genome sequencing.</title>
        <authorList>
            <person name="Fukushima K."/>
        </authorList>
    </citation>
    <scope>NUCLEOTIDE SEQUENCE</scope>
    <source>
        <strain evidence="1">SING2019-196</strain>
    </source>
</reference>
<name>A0AAD3SZ26_NEPGR</name>
<dbReference type="EMBL" id="BSYO01000020">
    <property type="protein sequence ID" value="GMH19187.1"/>
    <property type="molecule type" value="Genomic_DNA"/>
</dbReference>
<gene>
    <name evidence="1" type="ORF">Nepgr_021028</name>
</gene>
<organism evidence="1 2">
    <name type="scientific">Nepenthes gracilis</name>
    <name type="common">Slender pitcher plant</name>
    <dbReference type="NCBI Taxonomy" id="150966"/>
    <lineage>
        <taxon>Eukaryota</taxon>
        <taxon>Viridiplantae</taxon>
        <taxon>Streptophyta</taxon>
        <taxon>Embryophyta</taxon>
        <taxon>Tracheophyta</taxon>
        <taxon>Spermatophyta</taxon>
        <taxon>Magnoliopsida</taxon>
        <taxon>eudicotyledons</taxon>
        <taxon>Gunneridae</taxon>
        <taxon>Pentapetalae</taxon>
        <taxon>Caryophyllales</taxon>
        <taxon>Nepenthaceae</taxon>
        <taxon>Nepenthes</taxon>
    </lineage>
</organism>
<accession>A0AAD3SZ26</accession>
<dbReference type="Proteomes" id="UP001279734">
    <property type="component" value="Unassembled WGS sequence"/>
</dbReference>
<sequence>MLLESWFGLLEASCCWRGADPVVMLGCEPDGDGVTGRFYDLVDLLLLCVEGTIAGRMQAPAMCLYSSCWTVL</sequence>
<evidence type="ECO:0000313" key="1">
    <source>
        <dbReference type="EMBL" id="GMH19187.1"/>
    </source>
</evidence>
<proteinExistence type="predicted"/>
<keyword evidence="2" id="KW-1185">Reference proteome</keyword>
<evidence type="ECO:0000313" key="2">
    <source>
        <dbReference type="Proteomes" id="UP001279734"/>
    </source>
</evidence>
<dbReference type="AlphaFoldDB" id="A0AAD3SZ26"/>